<comment type="caution">
    <text evidence="1">The sequence shown here is derived from an EMBL/GenBank/DDBJ whole genome shotgun (WGS) entry which is preliminary data.</text>
</comment>
<reference evidence="1" key="1">
    <citation type="submission" date="2021-03" db="EMBL/GenBank/DDBJ databases">
        <authorList>
            <consortium name="DOE Joint Genome Institute"/>
            <person name="Ahrendt S."/>
            <person name="Looney B.P."/>
            <person name="Miyauchi S."/>
            <person name="Morin E."/>
            <person name="Drula E."/>
            <person name="Courty P.E."/>
            <person name="Chicoki N."/>
            <person name="Fauchery L."/>
            <person name="Kohler A."/>
            <person name="Kuo A."/>
            <person name="Labutti K."/>
            <person name="Pangilinan J."/>
            <person name="Lipzen A."/>
            <person name="Riley R."/>
            <person name="Andreopoulos W."/>
            <person name="He G."/>
            <person name="Johnson J."/>
            <person name="Barry K.W."/>
            <person name="Grigoriev I.V."/>
            <person name="Nagy L."/>
            <person name="Hibbett D."/>
            <person name="Henrissat B."/>
            <person name="Matheny P.B."/>
            <person name="Labbe J."/>
            <person name="Martin F."/>
        </authorList>
    </citation>
    <scope>NUCLEOTIDE SEQUENCE</scope>
    <source>
        <strain evidence="1">HHB10654</strain>
    </source>
</reference>
<accession>A0ACB8TKE2</accession>
<keyword evidence="2" id="KW-1185">Reference proteome</keyword>
<protein>
    <submittedName>
        <fullName evidence="1">Uncharacterized protein</fullName>
    </submittedName>
</protein>
<gene>
    <name evidence="1" type="ORF">BV25DRAFT_1792756</name>
</gene>
<dbReference type="Proteomes" id="UP000814140">
    <property type="component" value="Unassembled WGS sequence"/>
</dbReference>
<name>A0ACB8TKE2_9AGAM</name>
<evidence type="ECO:0000313" key="1">
    <source>
        <dbReference type="EMBL" id="KAI0068911.1"/>
    </source>
</evidence>
<proteinExistence type="predicted"/>
<reference evidence="1" key="2">
    <citation type="journal article" date="2022" name="New Phytol.">
        <title>Evolutionary transition to the ectomycorrhizal habit in the genomes of a hyperdiverse lineage of mushroom-forming fungi.</title>
        <authorList>
            <person name="Looney B."/>
            <person name="Miyauchi S."/>
            <person name="Morin E."/>
            <person name="Drula E."/>
            <person name="Courty P.E."/>
            <person name="Kohler A."/>
            <person name="Kuo A."/>
            <person name="LaButti K."/>
            <person name="Pangilinan J."/>
            <person name="Lipzen A."/>
            <person name="Riley R."/>
            <person name="Andreopoulos W."/>
            <person name="He G."/>
            <person name="Johnson J."/>
            <person name="Nolan M."/>
            <person name="Tritt A."/>
            <person name="Barry K.W."/>
            <person name="Grigoriev I.V."/>
            <person name="Nagy L.G."/>
            <person name="Hibbett D."/>
            <person name="Henrissat B."/>
            <person name="Matheny P.B."/>
            <person name="Labbe J."/>
            <person name="Martin F.M."/>
        </authorList>
    </citation>
    <scope>NUCLEOTIDE SEQUENCE</scope>
    <source>
        <strain evidence="1">HHB10654</strain>
    </source>
</reference>
<organism evidence="1 2">
    <name type="scientific">Artomyces pyxidatus</name>
    <dbReference type="NCBI Taxonomy" id="48021"/>
    <lineage>
        <taxon>Eukaryota</taxon>
        <taxon>Fungi</taxon>
        <taxon>Dikarya</taxon>
        <taxon>Basidiomycota</taxon>
        <taxon>Agaricomycotina</taxon>
        <taxon>Agaricomycetes</taxon>
        <taxon>Russulales</taxon>
        <taxon>Auriscalpiaceae</taxon>
        <taxon>Artomyces</taxon>
    </lineage>
</organism>
<dbReference type="EMBL" id="MU277187">
    <property type="protein sequence ID" value="KAI0068911.1"/>
    <property type="molecule type" value="Genomic_DNA"/>
</dbReference>
<evidence type="ECO:0000313" key="2">
    <source>
        <dbReference type="Proteomes" id="UP000814140"/>
    </source>
</evidence>
<sequence>MAALFSVPGWTVPVAPVHEKSKKRKRLPAEDSDKINLAAVNMEKLMKKLKDGSGAADDTRSRKKKTKHAPSRAPPVEETGAREQKGAVTEPTGSGRRKEKQARKDGEKRAGKQRRKSSAVPSTSTVKTQESSKQRYPSQQDAKLTALQSEMKQSLDGARFRWINEELYKSDSDRAHKMMRADPGIFAEYHKGFRHQVEAWPSNPVSHYISALSAYPPSTVIADLGCGDAALARALISKGFAVLSFDLVSDGVFVTEADIFGRLPLPGSEDDGDTGDSGLGHGQVVDVVICALSLMGTNWPNAIREAWRVLRSGGELKIAEVASRFSNVAEFNSFISSFGFKLKSSDDSNTHFTLFEFKKVARKGEKDWGTLLSRGDILKPCEYKRR</sequence>